<evidence type="ECO:0000313" key="1">
    <source>
        <dbReference type="EMBL" id="JAC51191.1"/>
    </source>
</evidence>
<evidence type="ECO:0008006" key="2">
    <source>
        <dbReference type="Google" id="ProtNLM"/>
    </source>
</evidence>
<dbReference type="OrthoDB" id="10036850at2759"/>
<dbReference type="AlphaFoldDB" id="A0A034W6M3"/>
<accession>A0A034W6M3</accession>
<reference evidence="1" key="1">
    <citation type="journal article" date="2014" name="BMC Genomics">
        <title>Characterizing the developmental transcriptome of the oriental fruit fly, Bactrocera dorsalis (Diptera: Tephritidae) through comparative genomic analysis with Drosophila melanogaster utilizing modENCODE datasets.</title>
        <authorList>
            <person name="Geib S.M."/>
            <person name="Calla B."/>
            <person name="Hall B."/>
            <person name="Hou S."/>
            <person name="Manoukis N.C."/>
        </authorList>
    </citation>
    <scope>NUCLEOTIDE SEQUENCE</scope>
    <source>
        <strain evidence="1">Punador</strain>
    </source>
</reference>
<protein>
    <recommendedName>
        <fullName evidence="2">Endonuclease/exonuclease/phosphatase domain-containing protein</fullName>
    </recommendedName>
</protein>
<proteinExistence type="predicted"/>
<sequence length="104" mass="12268">MILSGDFNINFADVKNQSLIEFLYEEFDLTMSNDRNLSTTKYKTTIDAVFTRYINRFKSKLFISYFSYHRPIVSVLEFDKNPVNNDENADNDDVRVVEIMDENC</sequence>
<name>A0A034W6M3_BACDO</name>
<organism evidence="1">
    <name type="scientific">Bactrocera dorsalis</name>
    <name type="common">Oriental fruit fly</name>
    <name type="synonym">Dacus dorsalis</name>
    <dbReference type="NCBI Taxonomy" id="27457"/>
    <lineage>
        <taxon>Eukaryota</taxon>
        <taxon>Metazoa</taxon>
        <taxon>Ecdysozoa</taxon>
        <taxon>Arthropoda</taxon>
        <taxon>Hexapoda</taxon>
        <taxon>Insecta</taxon>
        <taxon>Pterygota</taxon>
        <taxon>Neoptera</taxon>
        <taxon>Endopterygota</taxon>
        <taxon>Diptera</taxon>
        <taxon>Brachycera</taxon>
        <taxon>Muscomorpha</taxon>
        <taxon>Tephritoidea</taxon>
        <taxon>Tephritidae</taxon>
        <taxon>Bactrocera</taxon>
        <taxon>Bactrocera</taxon>
    </lineage>
</organism>
<dbReference type="EMBL" id="GAKP01007761">
    <property type="protein sequence ID" value="JAC51191.1"/>
    <property type="molecule type" value="Transcribed_RNA"/>
</dbReference>